<accession>D0NN77</accession>
<dbReference type="OrthoDB" id="166971at2759"/>
<dbReference type="RefSeq" id="XP_002899624.1">
    <property type="nucleotide sequence ID" value="XM_002899578.1"/>
</dbReference>
<dbReference type="SUPFAM" id="SSF82199">
    <property type="entry name" value="SET domain"/>
    <property type="match status" value="1"/>
</dbReference>
<dbReference type="HOGENOM" id="CLU_090496_0_0_1"/>
<reference evidence="2" key="1">
    <citation type="journal article" date="2009" name="Nature">
        <title>Genome sequence and analysis of the Irish potato famine pathogen Phytophthora infestans.</title>
        <authorList>
            <consortium name="The Broad Institute Genome Sequencing Platform"/>
            <person name="Haas B.J."/>
            <person name="Kamoun S."/>
            <person name="Zody M.C."/>
            <person name="Jiang R.H."/>
            <person name="Handsaker R.E."/>
            <person name="Cano L.M."/>
            <person name="Grabherr M."/>
            <person name="Kodira C.D."/>
            <person name="Raffaele S."/>
            <person name="Torto-Alalibo T."/>
            <person name="Bozkurt T.O."/>
            <person name="Ah-Fong A.M."/>
            <person name="Alvarado L."/>
            <person name="Anderson V.L."/>
            <person name="Armstrong M.R."/>
            <person name="Avrova A."/>
            <person name="Baxter L."/>
            <person name="Beynon J."/>
            <person name="Boevink P.C."/>
            <person name="Bollmann S.R."/>
            <person name="Bos J.I."/>
            <person name="Bulone V."/>
            <person name="Cai G."/>
            <person name="Cakir C."/>
            <person name="Carrington J.C."/>
            <person name="Chawner M."/>
            <person name="Conti L."/>
            <person name="Costanzo S."/>
            <person name="Ewan R."/>
            <person name="Fahlgren N."/>
            <person name="Fischbach M.A."/>
            <person name="Fugelstad J."/>
            <person name="Gilroy E.M."/>
            <person name="Gnerre S."/>
            <person name="Green P.J."/>
            <person name="Grenville-Briggs L.J."/>
            <person name="Griffith J."/>
            <person name="Grunwald N.J."/>
            <person name="Horn K."/>
            <person name="Horner N.R."/>
            <person name="Hu C.H."/>
            <person name="Huitema E."/>
            <person name="Jeong D.H."/>
            <person name="Jones A.M."/>
            <person name="Jones J.D."/>
            <person name="Jones R.W."/>
            <person name="Karlsson E.K."/>
            <person name="Kunjeti S.G."/>
            <person name="Lamour K."/>
            <person name="Liu Z."/>
            <person name="Ma L."/>
            <person name="Maclean D."/>
            <person name="Chibucos M.C."/>
            <person name="McDonald H."/>
            <person name="McWalters J."/>
            <person name="Meijer H.J."/>
            <person name="Morgan W."/>
            <person name="Morris P.F."/>
            <person name="Munro C.A."/>
            <person name="O'Neill K."/>
            <person name="Ospina-Giraldo M."/>
            <person name="Pinzon A."/>
            <person name="Pritchard L."/>
            <person name="Ramsahoye B."/>
            <person name="Ren Q."/>
            <person name="Restrepo S."/>
            <person name="Roy S."/>
            <person name="Sadanandom A."/>
            <person name="Savidor A."/>
            <person name="Schornack S."/>
            <person name="Schwartz D.C."/>
            <person name="Schumann U.D."/>
            <person name="Schwessinger B."/>
            <person name="Seyer L."/>
            <person name="Sharpe T."/>
            <person name="Silvar C."/>
            <person name="Song J."/>
            <person name="Studholme D.J."/>
            <person name="Sykes S."/>
            <person name="Thines M."/>
            <person name="van de Vondervoort P.J."/>
            <person name="Phuntumart V."/>
            <person name="Wawra S."/>
            <person name="Weide R."/>
            <person name="Win J."/>
            <person name="Young C."/>
            <person name="Zhou S."/>
            <person name="Fry W."/>
            <person name="Meyers B.C."/>
            <person name="van West P."/>
            <person name="Ristaino J."/>
            <person name="Govers F."/>
            <person name="Birch P.R."/>
            <person name="Whisson S.C."/>
            <person name="Judelson H.S."/>
            <person name="Nusbaum C."/>
        </authorList>
    </citation>
    <scope>NUCLEOTIDE SEQUENCE [LARGE SCALE GENOMIC DNA]</scope>
    <source>
        <strain evidence="2">T30-4</strain>
    </source>
</reference>
<dbReference type="KEGG" id="pif:PITG_13966"/>
<dbReference type="Proteomes" id="UP000006643">
    <property type="component" value="Unassembled WGS sequence"/>
</dbReference>
<proteinExistence type="predicted"/>
<dbReference type="eggNOG" id="ENOG502RGNE">
    <property type="taxonomic scope" value="Eukaryota"/>
</dbReference>
<dbReference type="EMBL" id="DS028147">
    <property type="protein sequence ID" value="EEY61984.1"/>
    <property type="molecule type" value="Genomic_DNA"/>
</dbReference>
<organism evidence="1 2">
    <name type="scientific">Phytophthora infestans (strain T30-4)</name>
    <name type="common">Potato late blight agent</name>
    <dbReference type="NCBI Taxonomy" id="403677"/>
    <lineage>
        <taxon>Eukaryota</taxon>
        <taxon>Sar</taxon>
        <taxon>Stramenopiles</taxon>
        <taxon>Oomycota</taxon>
        <taxon>Peronosporomycetes</taxon>
        <taxon>Peronosporales</taxon>
        <taxon>Peronosporaceae</taxon>
        <taxon>Phytophthora</taxon>
    </lineage>
</organism>
<gene>
    <name evidence="1" type="ORF">PITG_13966</name>
</gene>
<dbReference type="VEuPathDB" id="FungiDB:PITG_13966"/>
<sequence>MNEFDPYGISYPSVYEGRDLYVSASEYGNSIRCINHTATPNARFVPMITRKIALRFYRDSAVRARRNVVVCFHDLVLKSIQPRFAFPVTMKFSTALIAVALVYLLSLVTADHLMAADKDDQPMTTPSGLHGGVITNTINAKNNNILVKNSRIVFSKADRVQLAKKIKEMMAKSPEAGPASAMTTEDLFGFLSGLASNPAVLSNAADIISSAASGNTPALAGHVVGLLGAALPPATPAPDVETPAPVAPATPMYAVPTAAASPELPSTSA</sequence>
<name>D0NN77_PHYIT</name>
<dbReference type="AlphaFoldDB" id="D0NN77"/>
<dbReference type="InParanoid" id="D0NN77"/>
<evidence type="ECO:0000313" key="1">
    <source>
        <dbReference type="EMBL" id="EEY61984.1"/>
    </source>
</evidence>
<protein>
    <submittedName>
        <fullName evidence="1">Uncharacterized protein</fullName>
    </submittedName>
</protein>
<dbReference type="InterPro" id="IPR046341">
    <property type="entry name" value="SET_dom_sf"/>
</dbReference>
<dbReference type="GeneID" id="9461656"/>
<keyword evidence="2" id="KW-1185">Reference proteome</keyword>
<evidence type="ECO:0000313" key="2">
    <source>
        <dbReference type="Proteomes" id="UP000006643"/>
    </source>
</evidence>
<dbReference type="OMA" id="CINHTAT"/>